<evidence type="ECO:0000313" key="4">
    <source>
        <dbReference type="Proteomes" id="UP000649753"/>
    </source>
</evidence>
<comment type="caution">
    <text evidence="3">The sequence shown here is derived from an EMBL/GenBank/DDBJ whole genome shotgun (WGS) entry which is preliminary data.</text>
</comment>
<reference evidence="3" key="1">
    <citation type="submission" date="2020-10" db="EMBL/GenBank/DDBJ databases">
        <title>Sequencing the genomes of 1000 actinobacteria strains.</title>
        <authorList>
            <person name="Klenk H.-P."/>
        </authorList>
    </citation>
    <scope>NUCLEOTIDE SEQUENCE</scope>
    <source>
        <strain evidence="3">DSM 46832</strain>
    </source>
</reference>
<sequence length="163" mass="16981">MMAVVSDDLSERAADRTPTGISVAIGSVLVVVAAVVAAALFPRGEVAGRLVVMAVVVGGYATFVPDLRAVLSVYLLSVLVFTGFLANQYGELTTRHGDLWWYALTIGFAAVLGIGYRRIRRSALDDPSDPVGEVVVPADLSPVAGRAGERSGAEGSAQPAWHG</sequence>
<dbReference type="Proteomes" id="UP000649753">
    <property type="component" value="Unassembled WGS sequence"/>
</dbReference>
<keyword evidence="2" id="KW-0812">Transmembrane</keyword>
<feature type="region of interest" description="Disordered" evidence="1">
    <location>
        <begin position="144"/>
        <end position="163"/>
    </location>
</feature>
<organism evidence="3 4">
    <name type="scientific">Plantactinospora soyae</name>
    <dbReference type="NCBI Taxonomy" id="1544732"/>
    <lineage>
        <taxon>Bacteria</taxon>
        <taxon>Bacillati</taxon>
        <taxon>Actinomycetota</taxon>
        <taxon>Actinomycetes</taxon>
        <taxon>Micromonosporales</taxon>
        <taxon>Micromonosporaceae</taxon>
        <taxon>Plantactinospora</taxon>
    </lineage>
</organism>
<name>A0A927MCQ5_9ACTN</name>
<feature type="transmembrane region" description="Helical" evidence="2">
    <location>
        <begin position="70"/>
        <end position="87"/>
    </location>
</feature>
<proteinExistence type="predicted"/>
<keyword evidence="2" id="KW-1133">Transmembrane helix</keyword>
<dbReference type="EMBL" id="JADBEB010000001">
    <property type="protein sequence ID" value="MBE1491337.1"/>
    <property type="molecule type" value="Genomic_DNA"/>
</dbReference>
<evidence type="ECO:0000313" key="3">
    <source>
        <dbReference type="EMBL" id="MBE1491337.1"/>
    </source>
</evidence>
<dbReference type="AlphaFoldDB" id="A0A927MCQ5"/>
<evidence type="ECO:0000256" key="1">
    <source>
        <dbReference type="SAM" id="MobiDB-lite"/>
    </source>
</evidence>
<feature type="transmembrane region" description="Helical" evidence="2">
    <location>
        <begin position="99"/>
        <end position="116"/>
    </location>
</feature>
<feature type="transmembrane region" description="Helical" evidence="2">
    <location>
        <begin position="21"/>
        <end position="40"/>
    </location>
</feature>
<protein>
    <submittedName>
        <fullName evidence="3">Uncharacterized protein</fullName>
    </submittedName>
</protein>
<feature type="transmembrane region" description="Helical" evidence="2">
    <location>
        <begin position="46"/>
        <end position="63"/>
    </location>
</feature>
<accession>A0A927MCQ5</accession>
<keyword evidence="4" id="KW-1185">Reference proteome</keyword>
<keyword evidence="2" id="KW-0472">Membrane</keyword>
<gene>
    <name evidence="3" type="ORF">H4W31_006975</name>
</gene>
<evidence type="ECO:0000256" key="2">
    <source>
        <dbReference type="SAM" id="Phobius"/>
    </source>
</evidence>